<sequence length="253" mass="27461">MSAVQVTNVTVLDNPTRFPNPFQFEISYECMTPLEDDLEWKVVYVGSADDETQDQELDSVLVGPVAVGSYRFVFQADAPDPSRIPPEDLLGVTVVLLTCSYRGQEFLRVGYYVNNEYDNEELKENPPSVPMIDRIERSILADKPRVTKFQIRWDDAGAAETMATGAEGEGFGSEQTMVEDGGNAAQNGMMHGAPPAAMAFGEAYGYENAVPAQAPPPLTNVGGFAMQKTDPSYASRGGLGLPPTVPSMMGMEE</sequence>
<dbReference type="FunFam" id="2.60.40.1490:FF:000001">
    <property type="entry name" value="Histone chaperone ASF1"/>
    <property type="match status" value="1"/>
</dbReference>
<keyword evidence="3" id="KW-0805">Transcription regulation</keyword>
<evidence type="ECO:0000256" key="6">
    <source>
        <dbReference type="ARBA" id="ARBA00023242"/>
    </source>
</evidence>
<dbReference type="GO" id="GO:0010091">
    <property type="term" value="P:trichome branching"/>
    <property type="evidence" value="ECO:0007669"/>
    <property type="project" value="UniProtKB-ARBA"/>
</dbReference>
<reference evidence="8" key="1">
    <citation type="submission" date="2021-01" db="EMBL/GenBank/DDBJ databases">
        <authorList>
            <person name="Corre E."/>
            <person name="Pelletier E."/>
            <person name="Niang G."/>
            <person name="Scheremetjew M."/>
            <person name="Finn R."/>
            <person name="Kale V."/>
            <person name="Holt S."/>
            <person name="Cochrane G."/>
            <person name="Meng A."/>
            <person name="Brown T."/>
            <person name="Cohen L."/>
        </authorList>
    </citation>
    <scope>NUCLEOTIDE SEQUENCE</scope>
    <source>
        <strain evidence="8">RCC251</strain>
        <strain evidence="9">RCC733</strain>
    </source>
</reference>
<proteinExistence type="inferred from homology"/>
<evidence type="ECO:0000256" key="7">
    <source>
        <dbReference type="SAM" id="MobiDB-lite"/>
    </source>
</evidence>
<feature type="region of interest" description="Disordered" evidence="7">
    <location>
        <begin position="233"/>
        <end position="253"/>
    </location>
</feature>
<dbReference type="InterPro" id="IPR006818">
    <property type="entry name" value="ASF1-like"/>
</dbReference>
<comment type="subcellular location">
    <subcellularLocation>
        <location evidence="1">Nucleus</location>
    </subcellularLocation>
</comment>
<dbReference type="EMBL" id="HBDW01002324">
    <property type="protein sequence ID" value="CAD8218164.1"/>
    <property type="molecule type" value="Transcribed_RNA"/>
</dbReference>
<evidence type="ECO:0000313" key="9">
    <source>
        <dbReference type="EMBL" id="CAD9379995.1"/>
    </source>
</evidence>
<evidence type="ECO:0000313" key="8">
    <source>
        <dbReference type="EMBL" id="CAD8218164.1"/>
    </source>
</evidence>
<dbReference type="EMBL" id="HBGR01007372">
    <property type="protein sequence ID" value="CAD9379995.1"/>
    <property type="molecule type" value="Transcribed_RNA"/>
</dbReference>
<dbReference type="PANTHER" id="PTHR12040:SF0">
    <property type="entry name" value="HISTONE CHAPERONE ASF1"/>
    <property type="match status" value="1"/>
</dbReference>
<evidence type="ECO:0000256" key="5">
    <source>
        <dbReference type="ARBA" id="ARBA00023186"/>
    </source>
</evidence>
<organism evidence="8">
    <name type="scientific">Pycnococcus provasolii</name>
    <dbReference type="NCBI Taxonomy" id="41880"/>
    <lineage>
        <taxon>Eukaryota</taxon>
        <taxon>Viridiplantae</taxon>
        <taxon>Chlorophyta</taxon>
        <taxon>Pseudoscourfieldiophyceae</taxon>
        <taxon>Pseudoscourfieldiales</taxon>
        <taxon>Pycnococcaceae</taxon>
        <taxon>Pycnococcus</taxon>
    </lineage>
</organism>
<evidence type="ECO:0000256" key="3">
    <source>
        <dbReference type="ARBA" id="ARBA00023015"/>
    </source>
</evidence>
<evidence type="ECO:0008006" key="10">
    <source>
        <dbReference type="Google" id="ProtNLM"/>
    </source>
</evidence>
<comment type="similarity">
    <text evidence="2">Belongs to the ASF1 family.</text>
</comment>
<dbReference type="GO" id="GO:0006335">
    <property type="term" value="P:DNA replication-dependent chromatin assembly"/>
    <property type="evidence" value="ECO:0007669"/>
    <property type="project" value="TreeGrafter"/>
</dbReference>
<keyword evidence="4" id="KW-0804">Transcription</keyword>
<dbReference type="Pfam" id="PF04729">
    <property type="entry name" value="ASF1_hist_chap"/>
    <property type="match status" value="1"/>
</dbReference>
<accession>A0A6U0GTZ5</accession>
<keyword evidence="6" id="KW-0539">Nucleus</keyword>
<protein>
    <recommendedName>
        <fullName evidence="10">Histone chaperone</fullName>
    </recommendedName>
</protein>
<gene>
    <name evidence="9" type="ORF">PPRO1471_LOCUS4884</name>
    <name evidence="8" type="ORF">PPRO1472_LOCUS1607</name>
</gene>
<dbReference type="GO" id="GO:0042393">
    <property type="term" value="F:histone binding"/>
    <property type="evidence" value="ECO:0007669"/>
    <property type="project" value="TreeGrafter"/>
</dbReference>
<name>A0A6U0GTZ5_9CHLO</name>
<dbReference type="AlphaFoldDB" id="A0A6U0GTZ5"/>
<evidence type="ECO:0000256" key="2">
    <source>
        <dbReference type="ARBA" id="ARBA00006051"/>
    </source>
</evidence>
<dbReference type="GO" id="GO:0005634">
    <property type="term" value="C:nucleus"/>
    <property type="evidence" value="ECO:0007669"/>
    <property type="project" value="UniProtKB-SubCell"/>
</dbReference>
<dbReference type="GO" id="GO:0031567">
    <property type="term" value="P:mitotic cell size control checkpoint signaling"/>
    <property type="evidence" value="ECO:0007669"/>
    <property type="project" value="UniProtKB-ARBA"/>
</dbReference>
<dbReference type="Gene3D" id="2.60.40.1490">
    <property type="entry name" value="Histone chaperone ASF1-like"/>
    <property type="match status" value="1"/>
</dbReference>
<dbReference type="GO" id="GO:0000785">
    <property type="term" value="C:chromatin"/>
    <property type="evidence" value="ECO:0007669"/>
    <property type="project" value="TreeGrafter"/>
</dbReference>
<dbReference type="PANTHER" id="PTHR12040">
    <property type="entry name" value="ANTI-SILENCING PROTEIN 1"/>
    <property type="match status" value="1"/>
</dbReference>
<evidence type="ECO:0000256" key="4">
    <source>
        <dbReference type="ARBA" id="ARBA00023163"/>
    </source>
</evidence>
<keyword evidence="5" id="KW-0143">Chaperone</keyword>
<dbReference type="InterPro" id="IPR036747">
    <property type="entry name" value="ASF1-like_sf"/>
</dbReference>
<dbReference type="SUPFAM" id="SSF101546">
    <property type="entry name" value="ASF1-like"/>
    <property type="match status" value="1"/>
</dbReference>
<evidence type="ECO:0000256" key="1">
    <source>
        <dbReference type="ARBA" id="ARBA00004123"/>
    </source>
</evidence>